<feature type="coiled-coil region" evidence="1">
    <location>
        <begin position="12"/>
        <end position="46"/>
    </location>
</feature>
<organism evidence="3 4">
    <name type="scientific">Amorphotheca resinae ATCC 22711</name>
    <dbReference type="NCBI Taxonomy" id="857342"/>
    <lineage>
        <taxon>Eukaryota</taxon>
        <taxon>Fungi</taxon>
        <taxon>Dikarya</taxon>
        <taxon>Ascomycota</taxon>
        <taxon>Pezizomycotina</taxon>
        <taxon>Leotiomycetes</taxon>
        <taxon>Helotiales</taxon>
        <taxon>Amorphothecaceae</taxon>
        <taxon>Amorphotheca</taxon>
    </lineage>
</organism>
<keyword evidence="1" id="KW-0175">Coiled coil</keyword>
<dbReference type="Proteomes" id="UP000241818">
    <property type="component" value="Unassembled WGS sequence"/>
</dbReference>
<sequence length="156" mass="18253">MDPAVEVPAKDIEQLTDERDVLEAQRDHYRDRCEELTTELNECKQQLQGKFQTSKCATDPSIFDNESLERLQEWQKCLNYCIEEKIERMKLEGKEISPEADGEKQRIGDQSRCSSNKQRYEMELPFSPSNLSGFLTKNHKLTQGRTQYPEPRPKKP</sequence>
<dbReference type="InParanoid" id="A0A2T3BE95"/>
<feature type="compositionally biased region" description="Polar residues" evidence="2">
    <location>
        <begin position="127"/>
        <end position="136"/>
    </location>
</feature>
<name>A0A2T3BE95_AMORE</name>
<dbReference type="OrthoDB" id="3559094at2759"/>
<evidence type="ECO:0000256" key="1">
    <source>
        <dbReference type="SAM" id="Coils"/>
    </source>
</evidence>
<evidence type="ECO:0000256" key="2">
    <source>
        <dbReference type="SAM" id="MobiDB-lite"/>
    </source>
</evidence>
<evidence type="ECO:0000313" key="4">
    <source>
        <dbReference type="Proteomes" id="UP000241818"/>
    </source>
</evidence>
<dbReference type="GeneID" id="36576604"/>
<protein>
    <submittedName>
        <fullName evidence="3">Uncharacterized protein</fullName>
    </submittedName>
</protein>
<gene>
    <name evidence="3" type="ORF">M430DRAFT_55135</name>
</gene>
<accession>A0A2T3BE95</accession>
<evidence type="ECO:0000313" key="3">
    <source>
        <dbReference type="EMBL" id="PSS27653.1"/>
    </source>
</evidence>
<dbReference type="RefSeq" id="XP_024725178.1">
    <property type="nucleotide sequence ID" value="XM_024868523.1"/>
</dbReference>
<dbReference type="AlphaFoldDB" id="A0A2T3BE95"/>
<dbReference type="EMBL" id="KZ679006">
    <property type="protein sequence ID" value="PSS27653.1"/>
    <property type="molecule type" value="Genomic_DNA"/>
</dbReference>
<reference evidence="3 4" key="1">
    <citation type="journal article" date="2018" name="New Phytol.">
        <title>Comparative genomics and transcriptomics depict ericoid mycorrhizal fungi as versatile saprotrophs and plant mutualists.</title>
        <authorList>
            <person name="Martino E."/>
            <person name="Morin E."/>
            <person name="Grelet G.A."/>
            <person name="Kuo A."/>
            <person name="Kohler A."/>
            <person name="Daghino S."/>
            <person name="Barry K.W."/>
            <person name="Cichocki N."/>
            <person name="Clum A."/>
            <person name="Dockter R.B."/>
            <person name="Hainaut M."/>
            <person name="Kuo R.C."/>
            <person name="LaButti K."/>
            <person name="Lindahl B.D."/>
            <person name="Lindquist E.A."/>
            <person name="Lipzen A."/>
            <person name="Khouja H.R."/>
            <person name="Magnuson J."/>
            <person name="Murat C."/>
            <person name="Ohm R.A."/>
            <person name="Singer S.W."/>
            <person name="Spatafora J.W."/>
            <person name="Wang M."/>
            <person name="Veneault-Fourrey C."/>
            <person name="Henrissat B."/>
            <person name="Grigoriev I.V."/>
            <person name="Martin F.M."/>
            <person name="Perotto S."/>
        </authorList>
    </citation>
    <scope>NUCLEOTIDE SEQUENCE [LARGE SCALE GENOMIC DNA]</scope>
    <source>
        <strain evidence="3 4">ATCC 22711</strain>
    </source>
</reference>
<proteinExistence type="predicted"/>
<feature type="region of interest" description="Disordered" evidence="2">
    <location>
        <begin position="92"/>
        <end position="156"/>
    </location>
</feature>
<feature type="compositionally biased region" description="Basic and acidic residues" evidence="2">
    <location>
        <begin position="92"/>
        <end position="109"/>
    </location>
</feature>
<keyword evidence="4" id="KW-1185">Reference proteome</keyword>